<feature type="compositionally biased region" description="Low complexity" evidence="1">
    <location>
        <begin position="558"/>
        <end position="571"/>
    </location>
</feature>
<evidence type="ECO:0000313" key="2">
    <source>
        <dbReference type="EMBL" id="CUI14423.1"/>
    </source>
</evidence>
<sequence length="1143" mass="124987">MAPKKKQEDTSDRPPEGDDERLLTISFSALIARTVLFKNKSPMFVVQLSSAPEDTVKVEVPADLVAQCTEGSLSEAPIALQMTLFSKKIVLTPLFVDNVLAGRVVVSLLCIPEAKDVPVVVTGKGAKPAAPAKGKGAISSVVDMPLEELTLLNTFSFDLCPLFGKTEWSTPVSLLAPPSALNGLFDGVVKVTSSDALLAASNMAKYMPLVIEVTRVNNLPNDGPLDMEHNGLRTSTLPNNNNNTDHSAAADQGTVFVDYTFLGEYVRTQDLPRTSDVVFAHRKAFFLSKFSPVEVYQKLFYPFEFQVHDQQQRGSKLKPSFGVATASVRTAITEKVKLFALSSQLVPGRDGSEGTIPPPDYLSFSTTLKTKIEFFVSPLQPKFVNPASALDAAPVGGASLSRVLLTMPYLSSFIPAALQAIMGTLVTMPKGGVESAVKEYEPAPPEGSDRKKGNSPPPGASPSGDGKPFRLVVPPGVSGFEVIDDKHRILCFEGPLPLVHHLAEVATSVVGDDPSCSVLINSELPFPQRAYHAWPSLVLPMEDPKAAPKEVVATPEVGSKPGAAAASGKKAAAGKKKVQEQDIPKPVSPEMADAPPEIDAGGVGGRIRRIRLGTVIEKLATTQRNFIKRTLPIDALTCITKLGALRTSRSILHAVDMNLFPTARELIALERIHGQTLELIDVCGTDHFVSFSDADVGNIVKQAQLEAQQQDNSPVREIDVTSLSQQDIGSVVSFVGVPASEQQRKGLEMDPVIFGKFKSKAFVFLLEQQCTIRCAFASSQPPTQMLRHAFTAQVVRSGDTPVLLVLDFQSLAKKSSDHLNPSFDTKIRRDKRRAPPSEYFSQLAARRRHYTATHQKSGQEGQAYRDYSSDDDDGFIDGPPGVDRGLELNELRANYVVLNKSIAPGPSLEESMPDYDLAKALFEKQGRRIANSETLAEVASHSQPFRTVAPMTGEESRKHPQAPSQQRIDDLHQPWEAPQGYKGTKTGNNPFRFSGARSVLDDPERGKSLLSGMTAQEKRQQEREQKEVAVDQWKSKVVVDDTNFRVRCQMPSDAPVSQLDKLQTVLDGAPTKASLRKTYVPSAPPSMFTYEIPPPLRRVERNVTKHPETQRFYYSKEHKDKHSISAVEERERHSPLYYPKKEQ</sequence>
<dbReference type="Proteomes" id="UP000051952">
    <property type="component" value="Unassembled WGS sequence"/>
</dbReference>
<proteinExistence type="predicted"/>
<feature type="compositionally biased region" description="Basic and acidic residues" evidence="1">
    <location>
        <begin position="436"/>
        <end position="452"/>
    </location>
</feature>
<organism evidence="2 3">
    <name type="scientific">Bodo saltans</name>
    <name type="common">Flagellated protozoan</name>
    <dbReference type="NCBI Taxonomy" id="75058"/>
    <lineage>
        <taxon>Eukaryota</taxon>
        <taxon>Discoba</taxon>
        <taxon>Euglenozoa</taxon>
        <taxon>Kinetoplastea</taxon>
        <taxon>Metakinetoplastina</taxon>
        <taxon>Eubodonida</taxon>
        <taxon>Bodonidae</taxon>
        <taxon>Bodo</taxon>
    </lineage>
</organism>
<feature type="region of interest" description="Disordered" evidence="1">
    <location>
        <begin position="436"/>
        <end position="468"/>
    </location>
</feature>
<keyword evidence="3" id="KW-1185">Reference proteome</keyword>
<dbReference type="PANTHER" id="PTHR33667:SF7">
    <property type="entry name" value="RIKEN CDNA 1810020O05 GENE"/>
    <property type="match status" value="1"/>
</dbReference>
<feature type="region of interest" description="Disordered" evidence="1">
    <location>
        <begin position="852"/>
        <end position="881"/>
    </location>
</feature>
<dbReference type="EMBL" id="CYKH01001107">
    <property type="protein sequence ID" value="CUI14423.1"/>
    <property type="molecule type" value="Genomic_DNA"/>
</dbReference>
<reference evidence="3" key="1">
    <citation type="submission" date="2015-09" db="EMBL/GenBank/DDBJ databases">
        <authorList>
            <consortium name="Pathogen Informatics"/>
        </authorList>
    </citation>
    <scope>NUCLEOTIDE SEQUENCE [LARGE SCALE GENOMIC DNA]</scope>
    <source>
        <strain evidence="3">Lake Konstanz</strain>
    </source>
</reference>
<feature type="region of interest" description="Disordered" evidence="1">
    <location>
        <begin position="228"/>
        <end position="248"/>
    </location>
</feature>
<accession>A0A0S4KIR3</accession>
<gene>
    <name evidence="2" type="ORF">BSAL_88140</name>
</gene>
<dbReference type="AlphaFoldDB" id="A0A0S4KIR3"/>
<dbReference type="VEuPathDB" id="TriTrypDB:BSAL_88140"/>
<dbReference type="OrthoDB" id="277801at2759"/>
<feature type="region of interest" description="Disordered" evidence="1">
    <location>
        <begin position="1108"/>
        <end position="1143"/>
    </location>
</feature>
<name>A0A0S4KIR3_BODSA</name>
<evidence type="ECO:0000313" key="3">
    <source>
        <dbReference type="Proteomes" id="UP000051952"/>
    </source>
</evidence>
<dbReference type="PANTHER" id="PTHR33667">
    <property type="entry name" value="SI:DKEY-57N24.6"/>
    <property type="match status" value="1"/>
</dbReference>
<feature type="compositionally biased region" description="Polar residues" evidence="1">
    <location>
        <begin position="232"/>
        <end position="246"/>
    </location>
</feature>
<evidence type="ECO:0000256" key="1">
    <source>
        <dbReference type="SAM" id="MobiDB-lite"/>
    </source>
</evidence>
<feature type="region of interest" description="Disordered" evidence="1">
    <location>
        <begin position="552"/>
        <end position="600"/>
    </location>
</feature>
<protein>
    <submittedName>
        <fullName evidence="2">Uncharacterized protein</fullName>
    </submittedName>
</protein>